<sequence>MGWSLVAVLCFAGNSSLQGCCQFQFQFAFGQLKWQQINSSGLGRQVDLHRATALTCIALIKQQGESCEGTGLERASPARERARLQEEEDDQAGSSLYNSRGTHVVPGQTANKLQEAHAKRAPLPDPVSSSSSFLLAVVALLREKAKMLLLRASTPFGYAKVDKVDAEEARHLRAQYLIHKVLEEKSPRPSALVTRTRPRIGVRLKKLRVAVRGLRARACRALQRHLRNLRRLVGNGPQGSPSPY</sequence>
<keyword evidence="4" id="KW-1185">Reference proteome</keyword>
<reference evidence="3 4" key="1">
    <citation type="journal article" date="2009" name="Nature">
        <title>The Sorghum bicolor genome and the diversification of grasses.</title>
        <authorList>
            <person name="Paterson A.H."/>
            <person name="Bowers J.E."/>
            <person name="Bruggmann R."/>
            <person name="Dubchak I."/>
            <person name="Grimwood J."/>
            <person name="Gundlach H."/>
            <person name="Haberer G."/>
            <person name="Hellsten U."/>
            <person name="Mitros T."/>
            <person name="Poliakov A."/>
            <person name="Schmutz J."/>
            <person name="Spannagl M."/>
            <person name="Tang H."/>
            <person name="Wang X."/>
            <person name="Wicker T."/>
            <person name="Bharti A.K."/>
            <person name="Chapman J."/>
            <person name="Feltus F.A."/>
            <person name="Gowik U."/>
            <person name="Grigoriev I.V."/>
            <person name="Lyons E."/>
            <person name="Maher C.A."/>
            <person name="Martis M."/>
            <person name="Narechania A."/>
            <person name="Otillar R.P."/>
            <person name="Penning B.W."/>
            <person name="Salamov A.A."/>
            <person name="Wang Y."/>
            <person name="Zhang L."/>
            <person name="Carpita N.C."/>
            <person name="Freeling M."/>
            <person name="Gingle A.R."/>
            <person name="Hash C.T."/>
            <person name="Keller B."/>
            <person name="Klein P."/>
            <person name="Kresovich S."/>
            <person name="McCann M.C."/>
            <person name="Ming R."/>
            <person name="Peterson D.G."/>
            <person name="Mehboob-ur-Rahman"/>
            <person name="Ware D."/>
            <person name="Westhoff P."/>
            <person name="Mayer K.F."/>
            <person name="Messing J."/>
            <person name="Rokhsar D.S."/>
        </authorList>
    </citation>
    <scope>NUCLEOTIDE SEQUENCE [LARGE SCALE GENOMIC DNA]</scope>
    <source>
        <strain evidence="4">cv. BTx623</strain>
    </source>
</reference>
<feature type="region of interest" description="Disordered" evidence="1">
    <location>
        <begin position="69"/>
        <end position="101"/>
    </location>
</feature>
<evidence type="ECO:0000256" key="2">
    <source>
        <dbReference type="SAM" id="SignalP"/>
    </source>
</evidence>
<dbReference type="Proteomes" id="UP000000768">
    <property type="component" value="Chromosome 2"/>
</dbReference>
<proteinExistence type="predicted"/>
<dbReference type="eggNOG" id="ENOG502SB31">
    <property type="taxonomic scope" value="Eukaryota"/>
</dbReference>
<name>A0A1W0W6H3_SORBI</name>
<dbReference type="Gramene" id="OQU90018">
    <property type="protein sequence ID" value="OQU90018"/>
    <property type="gene ID" value="SORBI_3002G318501"/>
</dbReference>
<reference evidence="4" key="2">
    <citation type="journal article" date="2018" name="Plant J.">
        <title>The Sorghum bicolor reference genome: improved assembly, gene annotations, a transcriptome atlas, and signatures of genome organization.</title>
        <authorList>
            <person name="McCormick R.F."/>
            <person name="Truong S.K."/>
            <person name="Sreedasyam A."/>
            <person name="Jenkins J."/>
            <person name="Shu S."/>
            <person name="Sims D."/>
            <person name="Kennedy M."/>
            <person name="Amirebrahimi M."/>
            <person name="Weers B.D."/>
            <person name="McKinley B."/>
            <person name="Mattison A."/>
            <person name="Morishige D.T."/>
            <person name="Grimwood J."/>
            <person name="Schmutz J."/>
            <person name="Mullet J.E."/>
        </authorList>
    </citation>
    <scope>NUCLEOTIDE SEQUENCE [LARGE SCALE GENOMIC DNA]</scope>
    <source>
        <strain evidence="4">cv. BTx623</strain>
    </source>
</reference>
<feature type="signal peptide" evidence="2">
    <location>
        <begin position="1"/>
        <end position="19"/>
    </location>
</feature>
<keyword evidence="2" id="KW-0732">Signal</keyword>
<accession>A0A1W0W6H3</accession>
<feature type="chain" id="PRO_5012054264" evidence="2">
    <location>
        <begin position="20"/>
        <end position="244"/>
    </location>
</feature>
<feature type="compositionally biased region" description="Basic and acidic residues" evidence="1">
    <location>
        <begin position="76"/>
        <end position="85"/>
    </location>
</feature>
<dbReference type="PANTHER" id="PTHR35687:SF1">
    <property type="entry name" value="OS07G0516700 PROTEIN"/>
    <property type="match status" value="1"/>
</dbReference>
<dbReference type="EMBL" id="CM000761">
    <property type="protein sequence ID" value="OQU90018.1"/>
    <property type="molecule type" value="Genomic_DNA"/>
</dbReference>
<organism evidence="3 4">
    <name type="scientific">Sorghum bicolor</name>
    <name type="common">Sorghum</name>
    <name type="synonym">Sorghum vulgare</name>
    <dbReference type="NCBI Taxonomy" id="4558"/>
    <lineage>
        <taxon>Eukaryota</taxon>
        <taxon>Viridiplantae</taxon>
        <taxon>Streptophyta</taxon>
        <taxon>Embryophyta</taxon>
        <taxon>Tracheophyta</taxon>
        <taxon>Spermatophyta</taxon>
        <taxon>Magnoliopsida</taxon>
        <taxon>Liliopsida</taxon>
        <taxon>Poales</taxon>
        <taxon>Poaceae</taxon>
        <taxon>PACMAD clade</taxon>
        <taxon>Panicoideae</taxon>
        <taxon>Andropogonodae</taxon>
        <taxon>Andropogoneae</taxon>
        <taxon>Sorghinae</taxon>
        <taxon>Sorghum</taxon>
    </lineage>
</organism>
<protein>
    <submittedName>
        <fullName evidence="3">Uncharacterized protein</fullName>
    </submittedName>
</protein>
<dbReference type="AlphaFoldDB" id="A0A1W0W6H3"/>
<dbReference type="PANTHER" id="PTHR35687">
    <property type="entry name" value="OS07G0516700 PROTEIN"/>
    <property type="match status" value="1"/>
</dbReference>
<evidence type="ECO:0000313" key="4">
    <source>
        <dbReference type="Proteomes" id="UP000000768"/>
    </source>
</evidence>
<dbReference type="InParanoid" id="A0A1W0W6H3"/>
<gene>
    <name evidence="3" type="ORF">SORBI_3002G318501</name>
</gene>
<feature type="compositionally biased region" description="Polar residues" evidence="1">
    <location>
        <begin position="92"/>
        <end position="101"/>
    </location>
</feature>
<evidence type="ECO:0000256" key="1">
    <source>
        <dbReference type="SAM" id="MobiDB-lite"/>
    </source>
</evidence>
<evidence type="ECO:0000313" key="3">
    <source>
        <dbReference type="EMBL" id="OQU90018.1"/>
    </source>
</evidence>